<protein>
    <submittedName>
        <fullName evidence="1">Cytochrome P450</fullName>
    </submittedName>
</protein>
<proteinExistence type="predicted"/>
<name>A0ABZ2NXS0_9BRAD</name>
<dbReference type="RefSeq" id="WP_224924231.1">
    <property type="nucleotide sequence ID" value="NZ_CP147708.1"/>
</dbReference>
<organism evidence="1 2">
    <name type="scientific">Bradyrhizobium septentrionale</name>
    <dbReference type="NCBI Taxonomy" id="1404411"/>
    <lineage>
        <taxon>Bacteria</taxon>
        <taxon>Pseudomonadati</taxon>
        <taxon>Pseudomonadota</taxon>
        <taxon>Alphaproteobacteria</taxon>
        <taxon>Hyphomicrobiales</taxon>
        <taxon>Nitrobacteraceae</taxon>
        <taxon>Bradyrhizobium</taxon>
    </lineage>
</organism>
<keyword evidence="2" id="KW-1185">Reference proteome</keyword>
<gene>
    <name evidence="1" type="ORF">WDK88_37545</name>
</gene>
<evidence type="ECO:0000313" key="1">
    <source>
        <dbReference type="EMBL" id="WXC78951.1"/>
    </source>
</evidence>
<reference evidence="1" key="1">
    <citation type="journal article" date="2021" name="Int. J. Syst. Evol. Microbiol.">
        <title>Bradyrhizobium septentrionale sp. nov. (sv. septentrionale) and Bradyrhizobium quebecense sp. nov. (sv. septentrionale) associated with legumes native to Canada possess rearranged symbiosis genes and numerous insertion sequences.</title>
        <authorList>
            <person name="Bromfield E.S.P."/>
            <person name="Cloutier S."/>
        </authorList>
    </citation>
    <scope>NUCLEOTIDE SEQUENCE</scope>
    <source>
        <strain evidence="1">5S5</strain>
    </source>
</reference>
<reference evidence="1" key="2">
    <citation type="submission" date="2024-03" db="EMBL/GenBank/DDBJ databases">
        <authorList>
            <person name="Bromfield E.S.P."/>
            <person name="Cloutier S."/>
        </authorList>
    </citation>
    <scope>NUCLEOTIDE SEQUENCE</scope>
    <source>
        <strain evidence="1">5S5</strain>
    </source>
</reference>
<accession>A0ABZ2NXS0</accession>
<dbReference type="Proteomes" id="UP001432046">
    <property type="component" value="Chromosome"/>
</dbReference>
<evidence type="ECO:0000313" key="2">
    <source>
        <dbReference type="Proteomes" id="UP001432046"/>
    </source>
</evidence>
<sequence>MHLELRCAFPGLFVRLGDLPLTVAAEEVVDVPSYVIRCPQRLPVTFRPSIA</sequence>
<dbReference type="EMBL" id="CP147711">
    <property type="protein sequence ID" value="WXC78951.1"/>
    <property type="molecule type" value="Genomic_DNA"/>
</dbReference>